<accession>A0A6P8YAY8</accession>
<dbReference type="FunCoup" id="A0A6P8YAY8">
    <property type="interactions" value="1207"/>
</dbReference>
<evidence type="ECO:0000313" key="7">
    <source>
        <dbReference type="RefSeq" id="XP_034230942.1"/>
    </source>
</evidence>
<evidence type="ECO:0000256" key="4">
    <source>
        <dbReference type="ARBA" id="ARBA00022552"/>
    </source>
</evidence>
<gene>
    <name evidence="7" type="primary">LOC117639420</name>
</gene>
<comment type="similarity">
    <text evidence="2">Belongs to the TSR2 family.</text>
</comment>
<dbReference type="InParanoid" id="A0A6P8YAY8"/>
<sequence length="178" mass="19555">MAVAPEELFRHAAGRVFNCWSALQLAVEHGMGGADGYNKAMGMIDAVVELFRNKPDAGWDEVADILGDMMDDEFNTICEDDSTDEVGSLLWEFYKHCCSGDQALVEQELEKLPSGNWLNKCLNQSHPTAPQDDSDDDDDGDDAQGGPSTSNGQNQMDAEMGPQGEDPDPGWTQVRRKR</sequence>
<feature type="compositionally biased region" description="Acidic residues" evidence="5">
    <location>
        <begin position="132"/>
        <end position="142"/>
    </location>
</feature>
<dbReference type="GO" id="GO:0006364">
    <property type="term" value="P:rRNA processing"/>
    <property type="evidence" value="ECO:0007669"/>
    <property type="project" value="UniProtKB-KW"/>
</dbReference>
<evidence type="ECO:0000256" key="2">
    <source>
        <dbReference type="ARBA" id="ARBA00006524"/>
    </source>
</evidence>
<feature type="region of interest" description="Disordered" evidence="5">
    <location>
        <begin position="122"/>
        <end position="178"/>
    </location>
</feature>
<evidence type="ECO:0000256" key="1">
    <source>
        <dbReference type="ARBA" id="ARBA00002210"/>
    </source>
</evidence>
<dbReference type="OrthoDB" id="263560at2759"/>
<dbReference type="Proteomes" id="UP000515158">
    <property type="component" value="Unplaced"/>
</dbReference>
<dbReference type="Pfam" id="PF10273">
    <property type="entry name" value="WGG"/>
    <property type="match status" value="1"/>
</dbReference>
<dbReference type="RefSeq" id="XP_034230942.1">
    <property type="nucleotide sequence ID" value="XM_034375051.1"/>
</dbReference>
<dbReference type="InterPro" id="IPR019398">
    <property type="entry name" value="Pre-rRNA_process_TSR2"/>
</dbReference>
<proteinExistence type="inferred from homology"/>
<keyword evidence="4" id="KW-0698">rRNA processing</keyword>
<evidence type="ECO:0000313" key="6">
    <source>
        <dbReference type="Proteomes" id="UP000515158"/>
    </source>
</evidence>
<evidence type="ECO:0000256" key="5">
    <source>
        <dbReference type="SAM" id="MobiDB-lite"/>
    </source>
</evidence>
<dbReference type="GeneID" id="117639420"/>
<comment type="function">
    <text evidence="1">May be involved in 20S pre-rRNA processing.</text>
</comment>
<evidence type="ECO:0000256" key="3">
    <source>
        <dbReference type="ARBA" id="ARBA00017551"/>
    </source>
</evidence>
<dbReference type="AlphaFoldDB" id="A0A6P8YAY8"/>
<protein>
    <recommendedName>
        <fullName evidence="3">Pre-rRNA-processing protein TSR2 homolog</fullName>
    </recommendedName>
</protein>
<reference evidence="7" key="1">
    <citation type="submission" date="2025-08" db="UniProtKB">
        <authorList>
            <consortium name="RefSeq"/>
        </authorList>
    </citation>
    <scope>IDENTIFICATION</scope>
    <source>
        <tissue evidence="7">Total insect</tissue>
    </source>
</reference>
<name>A0A6P8YAY8_THRPL</name>
<dbReference type="PANTHER" id="PTHR21250">
    <property type="entry name" value="PRE-RRNA-PROCESSING PROTEIN TSR2 HOMOLOG"/>
    <property type="match status" value="1"/>
</dbReference>
<organism evidence="7">
    <name type="scientific">Thrips palmi</name>
    <name type="common">Melon thrips</name>
    <dbReference type="NCBI Taxonomy" id="161013"/>
    <lineage>
        <taxon>Eukaryota</taxon>
        <taxon>Metazoa</taxon>
        <taxon>Ecdysozoa</taxon>
        <taxon>Arthropoda</taxon>
        <taxon>Hexapoda</taxon>
        <taxon>Insecta</taxon>
        <taxon>Pterygota</taxon>
        <taxon>Neoptera</taxon>
        <taxon>Paraneoptera</taxon>
        <taxon>Thysanoptera</taxon>
        <taxon>Terebrantia</taxon>
        <taxon>Thripoidea</taxon>
        <taxon>Thripidae</taxon>
        <taxon>Thrips</taxon>
    </lineage>
</organism>
<keyword evidence="6" id="KW-1185">Reference proteome</keyword>
<dbReference type="KEGG" id="tpal:117639420"/>